<keyword evidence="1" id="KW-0732">Signal</keyword>
<gene>
    <name evidence="2" type="ORF">GO495_01510</name>
</gene>
<dbReference type="AlphaFoldDB" id="A0A6N8J204"/>
<dbReference type="RefSeq" id="WP_157297940.1">
    <property type="nucleotide sequence ID" value="NZ_BAAAZB010000005.1"/>
</dbReference>
<evidence type="ECO:0000313" key="3">
    <source>
        <dbReference type="Proteomes" id="UP000468388"/>
    </source>
</evidence>
<evidence type="ECO:0000256" key="1">
    <source>
        <dbReference type="SAM" id="SignalP"/>
    </source>
</evidence>
<dbReference type="EMBL" id="WRXO01000001">
    <property type="protein sequence ID" value="MVT39247.1"/>
    <property type="molecule type" value="Genomic_DNA"/>
</dbReference>
<organism evidence="2 3">
    <name type="scientific">Chitinophaga oryziterrae</name>
    <dbReference type="NCBI Taxonomy" id="1031224"/>
    <lineage>
        <taxon>Bacteria</taxon>
        <taxon>Pseudomonadati</taxon>
        <taxon>Bacteroidota</taxon>
        <taxon>Chitinophagia</taxon>
        <taxon>Chitinophagales</taxon>
        <taxon>Chitinophagaceae</taxon>
        <taxon>Chitinophaga</taxon>
    </lineage>
</organism>
<feature type="signal peptide" evidence="1">
    <location>
        <begin position="1"/>
        <end position="22"/>
    </location>
</feature>
<proteinExistence type="predicted"/>
<protein>
    <submittedName>
        <fullName evidence="2">Uncharacterized protein</fullName>
    </submittedName>
</protein>
<dbReference type="PROSITE" id="PS51257">
    <property type="entry name" value="PROKAR_LIPOPROTEIN"/>
    <property type="match status" value="1"/>
</dbReference>
<reference evidence="2 3" key="1">
    <citation type="submission" date="2019-12" db="EMBL/GenBank/DDBJ databases">
        <title>The draft genomic sequence of strain Chitinophaga oryziterrae JCM 16595.</title>
        <authorList>
            <person name="Zhang X."/>
        </authorList>
    </citation>
    <scope>NUCLEOTIDE SEQUENCE [LARGE SCALE GENOMIC DNA]</scope>
    <source>
        <strain evidence="2 3">JCM 16595</strain>
    </source>
</reference>
<keyword evidence="3" id="KW-1185">Reference proteome</keyword>
<feature type="chain" id="PRO_5026850774" evidence="1">
    <location>
        <begin position="23"/>
        <end position="245"/>
    </location>
</feature>
<comment type="caution">
    <text evidence="2">The sequence shown here is derived from an EMBL/GenBank/DDBJ whole genome shotgun (WGS) entry which is preliminary data.</text>
</comment>
<dbReference type="OrthoDB" id="877109at2"/>
<dbReference type="Proteomes" id="UP000468388">
    <property type="component" value="Unassembled WGS sequence"/>
</dbReference>
<evidence type="ECO:0000313" key="2">
    <source>
        <dbReference type="EMBL" id="MVT39247.1"/>
    </source>
</evidence>
<accession>A0A6N8J204</accession>
<name>A0A6N8J204_9BACT</name>
<sequence length="245" mass="27320">MKKYLPLLLLTLSIAACHQKTASNTSIDSTARPKAQPADIATDTFQMGNKNFLVYDMDPAESPFTEEPAIESDSAELTLLRHDKNGHVKRLGDSLIITLENGRHIVLASNAHPKHDDSYTEYTYTGYLPDIKQYGIFGTYYESTDFLLVDQTTGVTTHTWGAPIISPDKKYFLCPSYDLEAGFTANGFQLYSYVNGTITPVGEIELDNWGPGQVKWIDNNTFVAEHISLDSTMNKVIKPVKIVMQ</sequence>